<sequence length="72" mass="8097">MAAGYHHRPNGGTGAALPDPSFLWNVFQRVDKDRSGIISDNELQQALSNGESVTFSLHVKSLQTVQCRNWRW</sequence>
<dbReference type="Ensembl" id="ENSMUNT00000030885.1">
    <property type="protein sequence ID" value="ENSMUNP00000028703.1"/>
    <property type="gene ID" value="ENSMUNG00000021504.1"/>
</dbReference>
<dbReference type="SUPFAM" id="SSF47473">
    <property type="entry name" value="EF-hand"/>
    <property type="match status" value="1"/>
</dbReference>
<reference evidence="1" key="2">
    <citation type="submission" date="2025-08" db="UniProtKB">
        <authorList>
            <consortium name="Ensembl"/>
        </authorList>
    </citation>
    <scope>IDENTIFICATION</scope>
</reference>
<keyword evidence="2" id="KW-1185">Reference proteome</keyword>
<evidence type="ECO:0000313" key="2">
    <source>
        <dbReference type="Proteomes" id="UP000694405"/>
    </source>
</evidence>
<dbReference type="PROSITE" id="PS50222">
    <property type="entry name" value="EF_HAND_2"/>
    <property type="match status" value="1"/>
</dbReference>
<dbReference type="Proteomes" id="UP000694405">
    <property type="component" value="Chromosome 1"/>
</dbReference>
<reference evidence="1" key="3">
    <citation type="submission" date="2025-09" db="UniProtKB">
        <authorList>
            <consortium name="Ensembl"/>
        </authorList>
    </citation>
    <scope>IDENTIFICATION</scope>
</reference>
<dbReference type="InterPro" id="IPR002048">
    <property type="entry name" value="EF_hand_dom"/>
</dbReference>
<dbReference type="AlphaFoldDB" id="A0A8V5G4Z3"/>
<accession>A0A8V5G4Z3</accession>
<dbReference type="PROSITE" id="PS00018">
    <property type="entry name" value="EF_HAND_1"/>
    <property type="match status" value="1"/>
</dbReference>
<dbReference type="InterPro" id="IPR018247">
    <property type="entry name" value="EF_Hand_1_Ca_BS"/>
</dbReference>
<dbReference type="InterPro" id="IPR011992">
    <property type="entry name" value="EF-hand-dom_pair"/>
</dbReference>
<evidence type="ECO:0000313" key="1">
    <source>
        <dbReference type="Ensembl" id="ENSMUNP00000028703.1"/>
    </source>
</evidence>
<name>A0A8V5G4Z3_MELUD</name>
<dbReference type="Pfam" id="PF13405">
    <property type="entry name" value="EF-hand_6"/>
    <property type="match status" value="1"/>
</dbReference>
<proteinExistence type="predicted"/>
<reference evidence="1" key="1">
    <citation type="submission" date="2020-03" db="EMBL/GenBank/DDBJ databases">
        <title>Melopsittacus undulatus (budgerigar) genome, bMelUnd1, maternal haplotype with Z.</title>
        <authorList>
            <person name="Gedman G."/>
            <person name="Mountcastle J."/>
            <person name="Haase B."/>
            <person name="Formenti G."/>
            <person name="Wright T."/>
            <person name="Apodaca J."/>
            <person name="Pelan S."/>
            <person name="Chow W."/>
            <person name="Rhie A."/>
            <person name="Howe K."/>
            <person name="Fedrigo O."/>
            <person name="Jarvis E.D."/>
        </authorList>
    </citation>
    <scope>NUCLEOTIDE SEQUENCE [LARGE SCALE GENOMIC DNA]</scope>
</reference>
<dbReference type="Gene3D" id="1.10.238.10">
    <property type="entry name" value="EF-hand"/>
    <property type="match status" value="1"/>
</dbReference>
<protein>
    <submittedName>
        <fullName evidence="1">Uncharacterized protein</fullName>
    </submittedName>
</protein>
<organism evidence="1 2">
    <name type="scientific">Melopsittacus undulatus</name>
    <name type="common">Budgerigar</name>
    <name type="synonym">Psittacus undulatus</name>
    <dbReference type="NCBI Taxonomy" id="13146"/>
    <lineage>
        <taxon>Eukaryota</taxon>
        <taxon>Metazoa</taxon>
        <taxon>Chordata</taxon>
        <taxon>Craniata</taxon>
        <taxon>Vertebrata</taxon>
        <taxon>Euteleostomi</taxon>
        <taxon>Archelosauria</taxon>
        <taxon>Archosauria</taxon>
        <taxon>Dinosauria</taxon>
        <taxon>Saurischia</taxon>
        <taxon>Theropoda</taxon>
        <taxon>Coelurosauria</taxon>
        <taxon>Aves</taxon>
        <taxon>Neognathae</taxon>
        <taxon>Neoaves</taxon>
        <taxon>Telluraves</taxon>
        <taxon>Australaves</taxon>
        <taxon>Psittaciformes</taxon>
        <taxon>Psittaculidae</taxon>
        <taxon>Melopsittacus</taxon>
    </lineage>
</organism>
<dbReference type="GO" id="GO:0005509">
    <property type="term" value="F:calcium ion binding"/>
    <property type="evidence" value="ECO:0007669"/>
    <property type="project" value="InterPro"/>
</dbReference>